<accession>A0ABR1LMA5</accession>
<evidence type="ECO:0000256" key="3">
    <source>
        <dbReference type="ARBA" id="ARBA00022801"/>
    </source>
</evidence>
<dbReference type="PANTHER" id="PTHR47958">
    <property type="entry name" value="ATP-DEPENDENT RNA HELICASE DBP3"/>
    <property type="match status" value="1"/>
</dbReference>
<dbReference type="InterPro" id="IPR027417">
    <property type="entry name" value="P-loop_NTPase"/>
</dbReference>
<gene>
    <name evidence="10" type="ORF">J3D65DRAFT_603594</name>
</gene>
<dbReference type="InterPro" id="IPR011545">
    <property type="entry name" value="DEAD/DEAH_box_helicase_dom"/>
</dbReference>
<evidence type="ECO:0000313" key="11">
    <source>
        <dbReference type="Proteomes" id="UP001360953"/>
    </source>
</evidence>
<evidence type="ECO:0000256" key="6">
    <source>
        <dbReference type="ARBA" id="ARBA00047984"/>
    </source>
</evidence>
<dbReference type="Proteomes" id="UP001360953">
    <property type="component" value="Unassembled WGS sequence"/>
</dbReference>
<keyword evidence="3 10" id="KW-0378">Hydrolase</keyword>
<dbReference type="GO" id="GO:0016787">
    <property type="term" value="F:hydrolase activity"/>
    <property type="evidence" value="ECO:0007669"/>
    <property type="project" value="UniProtKB-KW"/>
</dbReference>
<dbReference type="GeneID" id="92031126"/>
<feature type="domain" description="Helicase ATP-binding" evidence="8">
    <location>
        <begin position="105"/>
        <end position="275"/>
    </location>
</feature>
<evidence type="ECO:0000256" key="4">
    <source>
        <dbReference type="ARBA" id="ARBA00022806"/>
    </source>
</evidence>
<organism evidence="10 11">
    <name type="scientific">Phyllosticta citribraziliensis</name>
    <dbReference type="NCBI Taxonomy" id="989973"/>
    <lineage>
        <taxon>Eukaryota</taxon>
        <taxon>Fungi</taxon>
        <taxon>Dikarya</taxon>
        <taxon>Ascomycota</taxon>
        <taxon>Pezizomycotina</taxon>
        <taxon>Dothideomycetes</taxon>
        <taxon>Dothideomycetes incertae sedis</taxon>
        <taxon>Botryosphaeriales</taxon>
        <taxon>Phyllostictaceae</taxon>
        <taxon>Phyllosticta</taxon>
    </lineage>
</organism>
<dbReference type="InterPro" id="IPR014001">
    <property type="entry name" value="Helicase_ATP-bd"/>
</dbReference>
<sequence>MDSPPELLPLGHQSAPQAKDEGVELSPERATKKPVEAGVSSKSQAHPATTADATPDDSTTSETHSNVYSKPPQFWRRCNLPEFLLKNLERVGISGPAAVQAELLKTLGTKRFNILVASESPADKRFAVCLSALCFAQDERKKRMLKRSWSPAKGPAVVLLCPTREHAFQTFNVLKALAHRSPLNTAWAYGGTPMEPQIRQLRKHCDVLVATPGRLIEIVGRYTIAEVGLVVVNESQTLLSHTFHGQMEELWRQDIVDDNTLWAFTCNRTTAALQARITSYLRDNNLVIKHPHPAHNNPLAISVSESIVPHEPRKIRAFEIVQHIITTLARPHARALILANSVAEVEMLYPKLRCVAGLVVLLGTYSARERDMFLRASGRGATRAILTTDAFAEGLEFDGVRYVVQTYLPRSVAALERSEEEDEVARVQSGGRAPARFGRYAWTLLYRQEDASGQLPRWPIVSCSKVLAMAPKRQWGGR</sequence>
<evidence type="ECO:0000313" key="10">
    <source>
        <dbReference type="EMBL" id="KAK7535788.1"/>
    </source>
</evidence>
<evidence type="ECO:0000259" key="8">
    <source>
        <dbReference type="PROSITE" id="PS51192"/>
    </source>
</evidence>
<evidence type="ECO:0000259" key="9">
    <source>
        <dbReference type="PROSITE" id="PS51194"/>
    </source>
</evidence>
<keyword evidence="2" id="KW-0547">Nucleotide-binding</keyword>
<protein>
    <recommendedName>
        <fullName evidence="1">RNA helicase</fullName>
        <ecNumber evidence="1">3.6.4.13</ecNumber>
    </recommendedName>
</protein>
<evidence type="ECO:0000256" key="1">
    <source>
        <dbReference type="ARBA" id="ARBA00012552"/>
    </source>
</evidence>
<feature type="domain" description="Helicase C-terminal" evidence="9">
    <location>
        <begin position="319"/>
        <end position="477"/>
    </location>
</feature>
<feature type="compositionally biased region" description="Low complexity" evidence="7">
    <location>
        <begin position="47"/>
        <end position="61"/>
    </location>
</feature>
<dbReference type="EMBL" id="JBBPEH010000007">
    <property type="protein sequence ID" value="KAK7535788.1"/>
    <property type="molecule type" value="Genomic_DNA"/>
</dbReference>
<dbReference type="Gene3D" id="3.40.50.300">
    <property type="entry name" value="P-loop containing nucleotide triphosphate hydrolases"/>
    <property type="match status" value="2"/>
</dbReference>
<feature type="compositionally biased region" description="Basic and acidic residues" evidence="7">
    <location>
        <begin position="18"/>
        <end position="35"/>
    </location>
</feature>
<dbReference type="InterPro" id="IPR001650">
    <property type="entry name" value="Helicase_C-like"/>
</dbReference>
<dbReference type="SUPFAM" id="SSF52540">
    <property type="entry name" value="P-loop containing nucleoside triphosphate hydrolases"/>
    <property type="match status" value="1"/>
</dbReference>
<evidence type="ECO:0000256" key="5">
    <source>
        <dbReference type="ARBA" id="ARBA00022840"/>
    </source>
</evidence>
<dbReference type="SMART" id="SM00487">
    <property type="entry name" value="DEXDc"/>
    <property type="match status" value="1"/>
</dbReference>
<name>A0ABR1LMA5_9PEZI</name>
<comment type="caution">
    <text evidence="10">The sequence shown here is derived from an EMBL/GenBank/DDBJ whole genome shotgun (WGS) entry which is preliminary data.</text>
</comment>
<dbReference type="Pfam" id="PF00270">
    <property type="entry name" value="DEAD"/>
    <property type="match status" value="1"/>
</dbReference>
<dbReference type="EC" id="3.6.4.13" evidence="1"/>
<dbReference type="Pfam" id="PF00271">
    <property type="entry name" value="Helicase_C"/>
    <property type="match status" value="1"/>
</dbReference>
<comment type="catalytic activity">
    <reaction evidence="6">
        <text>ATP + H2O = ADP + phosphate + H(+)</text>
        <dbReference type="Rhea" id="RHEA:13065"/>
        <dbReference type="ChEBI" id="CHEBI:15377"/>
        <dbReference type="ChEBI" id="CHEBI:15378"/>
        <dbReference type="ChEBI" id="CHEBI:30616"/>
        <dbReference type="ChEBI" id="CHEBI:43474"/>
        <dbReference type="ChEBI" id="CHEBI:456216"/>
        <dbReference type="EC" id="3.6.4.13"/>
    </reaction>
</comment>
<keyword evidence="11" id="KW-1185">Reference proteome</keyword>
<keyword evidence="4" id="KW-0347">Helicase</keyword>
<dbReference type="RefSeq" id="XP_066654204.1">
    <property type="nucleotide sequence ID" value="XM_066798220.1"/>
</dbReference>
<dbReference type="PROSITE" id="PS51194">
    <property type="entry name" value="HELICASE_CTER"/>
    <property type="match status" value="1"/>
</dbReference>
<dbReference type="PROSITE" id="PS51192">
    <property type="entry name" value="HELICASE_ATP_BIND_1"/>
    <property type="match status" value="1"/>
</dbReference>
<evidence type="ECO:0000256" key="7">
    <source>
        <dbReference type="SAM" id="MobiDB-lite"/>
    </source>
</evidence>
<feature type="region of interest" description="Disordered" evidence="7">
    <location>
        <begin position="1"/>
        <end position="68"/>
    </location>
</feature>
<proteinExistence type="predicted"/>
<evidence type="ECO:0000256" key="2">
    <source>
        <dbReference type="ARBA" id="ARBA00022741"/>
    </source>
</evidence>
<keyword evidence="5" id="KW-0067">ATP-binding</keyword>
<reference evidence="10 11" key="1">
    <citation type="submission" date="2024-04" db="EMBL/GenBank/DDBJ databases">
        <title>Phyllosticta paracitricarpa is synonymous to the EU quarantine fungus P. citricarpa based on phylogenomic analyses.</title>
        <authorList>
            <consortium name="Lawrence Berkeley National Laboratory"/>
            <person name="Van ingen-buijs V.A."/>
            <person name="Van westerhoven A.C."/>
            <person name="Haridas S."/>
            <person name="Skiadas P."/>
            <person name="Martin F."/>
            <person name="Groenewald J.Z."/>
            <person name="Crous P.W."/>
            <person name="Seidl M.F."/>
        </authorList>
    </citation>
    <scope>NUCLEOTIDE SEQUENCE [LARGE SCALE GENOMIC DNA]</scope>
    <source>
        <strain evidence="10 11">CPC 17464</strain>
    </source>
</reference>